<dbReference type="KEGG" id="aplc:110989501"/>
<evidence type="ECO:0000256" key="4">
    <source>
        <dbReference type="ARBA" id="ARBA00038984"/>
    </source>
</evidence>
<dbReference type="OMA" id="HMSLYHL"/>
<dbReference type="SUPFAM" id="SSF55347">
    <property type="entry name" value="Glyceraldehyde-3-phosphate dehydrogenase-like, C-terminal domain"/>
    <property type="match status" value="1"/>
</dbReference>
<dbReference type="Gene3D" id="3.30.360.10">
    <property type="entry name" value="Dihydrodipicolinate Reductase, domain 2"/>
    <property type="match status" value="1"/>
</dbReference>
<dbReference type="GO" id="GO:0047837">
    <property type="term" value="F:D-xylose 1-dehydrogenase (NADP+) activity"/>
    <property type="evidence" value="ECO:0007669"/>
    <property type="project" value="UniProtKB-EC"/>
</dbReference>
<evidence type="ECO:0000313" key="13">
    <source>
        <dbReference type="Proteomes" id="UP000694845"/>
    </source>
</evidence>
<dbReference type="OrthoDB" id="2129491at2759"/>
<feature type="domain" description="Gfo/Idh/MocA-like oxidoreductase N-terminal" evidence="11">
    <location>
        <begin position="3"/>
        <end position="122"/>
    </location>
</feature>
<dbReference type="InterPro" id="IPR036291">
    <property type="entry name" value="NAD(P)-bd_dom_sf"/>
</dbReference>
<evidence type="ECO:0000256" key="9">
    <source>
        <dbReference type="ARBA" id="ARBA00047423"/>
    </source>
</evidence>
<keyword evidence="2" id="KW-0560">Oxidoreductase</keyword>
<proteinExistence type="inferred from homology"/>
<dbReference type="EC" id="1.1.1.179" evidence="4"/>
<evidence type="ECO:0000259" key="12">
    <source>
        <dbReference type="Pfam" id="PF22725"/>
    </source>
</evidence>
<accession>A0A8B7ZX05</accession>
<evidence type="ECO:0000256" key="1">
    <source>
        <dbReference type="ARBA" id="ARBA00010928"/>
    </source>
</evidence>
<protein>
    <recommendedName>
        <fullName evidence="5">Trans-1,2-dihydrobenzene-1,2-diol dehydrogenase</fullName>
        <ecNumber evidence="4">1.1.1.179</ecNumber>
        <ecNumber evidence="3">1.3.1.20</ecNumber>
    </recommendedName>
    <alternativeName>
        <fullName evidence="8">D-xylose 1-dehydrogenase</fullName>
    </alternativeName>
    <alternativeName>
        <fullName evidence="7">D-xylose-NADP dehydrogenase</fullName>
    </alternativeName>
    <alternativeName>
        <fullName evidence="6">Dimeric dihydrodiol dehydrogenase</fullName>
    </alternativeName>
</protein>
<sequence length="352" mass="38340">MKLRWGICSAGNISNDFVVALSTLPAEDHAVVAVAARSKEDASKFAERHGIPVAYGGYEALAEDDNVDIVYIGAVNNVHLPLCKLFLGKDKNVLCEKPLGLNKREVQEMVNLARQKNVFFMEGWWTRFFPATAKLCELLDAGVIGDIKAVNVSLGKPISSVERLRNKDVGGGAVLDLGVYPIREALMIFGEAPISCTSAGTLTDSGVDETTVTTLIFPGKAVATLNTSMVVELANEAQIRGAKGYIKVHSPFWCPSKIEVTAVMGGAEHEVVKLTEVDLKTEVYEFCHPKAEKRTFFVNSAGLRYEAECARQCLMKGLKECPTVSLDESLLAAEILDKARWDVGYRLPADDL</sequence>
<dbReference type="GO" id="GO:0000166">
    <property type="term" value="F:nucleotide binding"/>
    <property type="evidence" value="ECO:0007669"/>
    <property type="project" value="InterPro"/>
</dbReference>
<dbReference type="Proteomes" id="UP000694845">
    <property type="component" value="Unplaced"/>
</dbReference>
<dbReference type="PANTHER" id="PTHR22604:SF105">
    <property type="entry name" value="TRANS-1,2-DIHYDROBENZENE-1,2-DIOL DEHYDROGENASE"/>
    <property type="match status" value="1"/>
</dbReference>
<dbReference type="InterPro" id="IPR050984">
    <property type="entry name" value="Gfo/Idh/MocA_domain"/>
</dbReference>
<dbReference type="PANTHER" id="PTHR22604">
    <property type="entry name" value="OXIDOREDUCTASES"/>
    <property type="match status" value="1"/>
</dbReference>
<evidence type="ECO:0000256" key="3">
    <source>
        <dbReference type="ARBA" id="ARBA00038853"/>
    </source>
</evidence>
<name>A0A8B7ZX05_ACAPL</name>
<dbReference type="AlphaFoldDB" id="A0A8B7ZX05"/>
<evidence type="ECO:0000313" key="16">
    <source>
        <dbReference type="RefSeq" id="XP_022109627.1"/>
    </source>
</evidence>
<evidence type="ECO:0000256" key="7">
    <source>
        <dbReference type="ARBA" id="ARBA00042988"/>
    </source>
</evidence>
<gene>
    <name evidence="14 15 16" type="primary">LOC110989501</name>
</gene>
<dbReference type="Pfam" id="PF01408">
    <property type="entry name" value="GFO_IDH_MocA"/>
    <property type="match status" value="1"/>
</dbReference>
<evidence type="ECO:0000256" key="8">
    <source>
        <dbReference type="ARBA" id="ARBA00043025"/>
    </source>
</evidence>
<dbReference type="SUPFAM" id="SSF51735">
    <property type="entry name" value="NAD(P)-binding Rossmann-fold domains"/>
    <property type="match status" value="1"/>
</dbReference>
<dbReference type="InterPro" id="IPR055170">
    <property type="entry name" value="GFO_IDH_MocA-like_dom"/>
</dbReference>
<comment type="catalytic activity">
    <reaction evidence="10">
        <text>D-xylose + NADP(+) = D-xylono-1,5-lactone + NADPH + H(+)</text>
        <dbReference type="Rhea" id="RHEA:22000"/>
        <dbReference type="ChEBI" id="CHEBI:15378"/>
        <dbReference type="ChEBI" id="CHEBI:15867"/>
        <dbReference type="ChEBI" id="CHEBI:53455"/>
        <dbReference type="ChEBI" id="CHEBI:57783"/>
        <dbReference type="ChEBI" id="CHEBI:58349"/>
        <dbReference type="EC" id="1.1.1.179"/>
    </reaction>
</comment>
<dbReference type="RefSeq" id="XP_022109625.1">
    <property type="nucleotide sequence ID" value="XM_022253933.1"/>
</dbReference>
<evidence type="ECO:0000259" key="11">
    <source>
        <dbReference type="Pfam" id="PF01408"/>
    </source>
</evidence>
<evidence type="ECO:0000256" key="2">
    <source>
        <dbReference type="ARBA" id="ARBA00023002"/>
    </source>
</evidence>
<dbReference type="InterPro" id="IPR000683">
    <property type="entry name" value="Gfo/Idh/MocA-like_OxRdtase_N"/>
</dbReference>
<dbReference type="RefSeq" id="XP_022109627.1">
    <property type="nucleotide sequence ID" value="XM_022253935.1"/>
</dbReference>
<dbReference type="EC" id="1.3.1.20" evidence="3"/>
<comment type="catalytic activity">
    <reaction evidence="9">
        <text>(1R,2R)-1,2-dihydrobenzene-1,2-diol + NADP(+) = catechol + NADPH + H(+)</text>
        <dbReference type="Rhea" id="RHEA:16729"/>
        <dbReference type="ChEBI" id="CHEBI:10702"/>
        <dbReference type="ChEBI" id="CHEBI:15378"/>
        <dbReference type="ChEBI" id="CHEBI:18135"/>
        <dbReference type="ChEBI" id="CHEBI:57783"/>
        <dbReference type="ChEBI" id="CHEBI:58349"/>
        <dbReference type="EC" id="1.3.1.20"/>
    </reaction>
</comment>
<evidence type="ECO:0000256" key="5">
    <source>
        <dbReference type="ARBA" id="ARBA00040603"/>
    </source>
</evidence>
<feature type="domain" description="GFO/IDH/MocA-like oxidoreductase" evidence="12">
    <location>
        <begin position="134"/>
        <end position="246"/>
    </location>
</feature>
<organism evidence="13 16">
    <name type="scientific">Acanthaster planci</name>
    <name type="common">Crown-of-thorns starfish</name>
    <dbReference type="NCBI Taxonomy" id="133434"/>
    <lineage>
        <taxon>Eukaryota</taxon>
        <taxon>Metazoa</taxon>
        <taxon>Echinodermata</taxon>
        <taxon>Eleutherozoa</taxon>
        <taxon>Asterozoa</taxon>
        <taxon>Asteroidea</taxon>
        <taxon>Valvatacea</taxon>
        <taxon>Valvatida</taxon>
        <taxon>Acanthasteridae</taxon>
        <taxon>Acanthaster</taxon>
    </lineage>
</organism>
<evidence type="ECO:0000256" key="6">
    <source>
        <dbReference type="ARBA" id="ARBA00042926"/>
    </source>
</evidence>
<reference evidence="14 15" key="1">
    <citation type="submission" date="2025-04" db="UniProtKB">
        <authorList>
            <consortium name="RefSeq"/>
        </authorList>
    </citation>
    <scope>IDENTIFICATION</scope>
</reference>
<evidence type="ECO:0000313" key="15">
    <source>
        <dbReference type="RefSeq" id="XP_022109626.1"/>
    </source>
</evidence>
<evidence type="ECO:0000313" key="14">
    <source>
        <dbReference type="RefSeq" id="XP_022109625.1"/>
    </source>
</evidence>
<comment type="similarity">
    <text evidence="1">Belongs to the Gfo/Idh/MocA family.</text>
</comment>
<evidence type="ECO:0000256" key="10">
    <source>
        <dbReference type="ARBA" id="ARBA00049233"/>
    </source>
</evidence>
<dbReference type="RefSeq" id="XP_022109626.1">
    <property type="nucleotide sequence ID" value="XM_022253934.1"/>
</dbReference>
<dbReference type="Pfam" id="PF22725">
    <property type="entry name" value="GFO_IDH_MocA_C3"/>
    <property type="match status" value="1"/>
</dbReference>
<dbReference type="GO" id="GO:0047115">
    <property type="term" value="F:trans-1,2-dihydrobenzene-1,2-diol dehydrogenase activity"/>
    <property type="evidence" value="ECO:0007669"/>
    <property type="project" value="UniProtKB-EC"/>
</dbReference>
<keyword evidence="13" id="KW-1185">Reference proteome</keyword>
<dbReference type="GeneID" id="110989501"/>
<dbReference type="Gene3D" id="3.40.50.720">
    <property type="entry name" value="NAD(P)-binding Rossmann-like Domain"/>
    <property type="match status" value="1"/>
</dbReference>